<proteinExistence type="inferred from homology"/>
<keyword evidence="4" id="KW-1015">Disulfide bond</keyword>
<dbReference type="STRING" id="4113.M1AJ81"/>
<dbReference type="SUPFAM" id="SSF100897">
    <property type="entry name" value="Plant proteinase inhibitors"/>
    <property type="match status" value="1"/>
</dbReference>
<dbReference type="Pfam" id="PF02428">
    <property type="entry name" value="Prot_inhib_II"/>
    <property type="match status" value="2"/>
</dbReference>
<dbReference type="PANTHER" id="PTHR33832:SF26">
    <property type="entry name" value="PROTEINASE INHIBITOR TYPE-2 TR8"/>
    <property type="match status" value="1"/>
</dbReference>
<protein>
    <submittedName>
        <fullName evidence="6">Proteinase inhibitor</fullName>
    </submittedName>
</protein>
<dbReference type="Gene3D" id="3.30.60.30">
    <property type="match status" value="2"/>
</dbReference>
<dbReference type="HOGENOM" id="CLU_1542754_0_0_1"/>
<accession>M1AJ81</accession>
<evidence type="ECO:0000256" key="5">
    <source>
        <dbReference type="SAM" id="SignalP"/>
    </source>
</evidence>
<evidence type="ECO:0000313" key="7">
    <source>
        <dbReference type="Proteomes" id="UP000011115"/>
    </source>
</evidence>
<dbReference type="Gramene" id="PGSC0003DMT400023962">
    <property type="protein sequence ID" value="PGSC0003DMT400023962"/>
    <property type="gene ID" value="PGSC0003DMG400009268"/>
</dbReference>
<dbReference type="InterPro" id="IPR003465">
    <property type="entry name" value="Prot_inh_I20"/>
</dbReference>
<dbReference type="AlphaFoldDB" id="M1AJ81"/>
<dbReference type="InterPro" id="IPR051391">
    <property type="entry name" value="Protease_inhibitor_I20"/>
</dbReference>
<evidence type="ECO:0000256" key="1">
    <source>
        <dbReference type="ARBA" id="ARBA00007766"/>
    </source>
</evidence>
<gene>
    <name evidence="6" type="primary">LOC102577839</name>
</gene>
<feature type="chain" id="PRO_5004011407" evidence="5">
    <location>
        <begin position="27"/>
        <end position="174"/>
    </location>
</feature>
<reference evidence="7" key="1">
    <citation type="journal article" date="2011" name="Nature">
        <title>Genome sequence and analysis of the tuber crop potato.</title>
        <authorList>
            <consortium name="The Potato Genome Sequencing Consortium"/>
        </authorList>
    </citation>
    <scope>NUCLEOTIDE SEQUENCE [LARGE SCALE GENOMIC DNA]</scope>
    <source>
        <strain evidence="7">cv. DM1-3 516 R44</strain>
    </source>
</reference>
<feature type="signal peptide" evidence="5">
    <location>
        <begin position="1"/>
        <end position="26"/>
    </location>
</feature>
<dbReference type="ExpressionAtlas" id="M1AJ81">
    <property type="expression patterns" value="baseline and differential"/>
</dbReference>
<evidence type="ECO:0000256" key="2">
    <source>
        <dbReference type="ARBA" id="ARBA00022690"/>
    </source>
</evidence>
<keyword evidence="7" id="KW-1185">Reference proteome</keyword>
<comment type="similarity">
    <text evidence="1">Belongs to the protease inhibitor I20 (potato type II proteinase inhibitor) family.</text>
</comment>
<organism evidence="6 7">
    <name type="scientific">Solanum tuberosum</name>
    <name type="common">Potato</name>
    <dbReference type="NCBI Taxonomy" id="4113"/>
    <lineage>
        <taxon>Eukaryota</taxon>
        <taxon>Viridiplantae</taxon>
        <taxon>Streptophyta</taxon>
        <taxon>Embryophyta</taxon>
        <taxon>Tracheophyta</taxon>
        <taxon>Spermatophyta</taxon>
        <taxon>Magnoliopsida</taxon>
        <taxon>eudicotyledons</taxon>
        <taxon>Gunneridae</taxon>
        <taxon>Pentapetalae</taxon>
        <taxon>asterids</taxon>
        <taxon>lamiids</taxon>
        <taxon>Solanales</taxon>
        <taxon>Solanaceae</taxon>
        <taxon>Solanoideae</taxon>
        <taxon>Solaneae</taxon>
        <taxon>Solanum</taxon>
    </lineage>
</organism>
<keyword evidence="2" id="KW-0646">Protease inhibitor</keyword>
<dbReference type="InParanoid" id="M1AJ81"/>
<dbReference type="EnsemblPlants" id="PGSC0003DMT400023962">
    <property type="protein sequence ID" value="PGSC0003DMT400023962"/>
    <property type="gene ID" value="PGSC0003DMG400009268"/>
</dbReference>
<evidence type="ECO:0000313" key="6">
    <source>
        <dbReference type="EnsemblPlants" id="PGSC0003DMT400023962"/>
    </source>
</evidence>
<sequence>MAIHKVALLLVFGMILLASDFEHANAKKCDPRIDFGICPYLGTKKVDGICINCCSGFKECKYFSKDYTLICDGESKDWESRKACSKECDRRIEFGICVTDLTKTVNGLCTTCSAGSEYSSSANIQVDNRSKYRNALIKMKELRLALLNRTYTSLHPYTHQVQIRIYIICLSYML</sequence>
<keyword evidence="3" id="KW-0722">Serine protease inhibitor</keyword>
<dbReference type="PANTHER" id="PTHR33832">
    <property type="entry name" value="SERINE-TYPE ENDOPEPTIDASE INHIBITOR"/>
    <property type="match status" value="1"/>
</dbReference>
<evidence type="ECO:0000256" key="3">
    <source>
        <dbReference type="ARBA" id="ARBA00022900"/>
    </source>
</evidence>
<keyword evidence="5" id="KW-0732">Signal</keyword>
<dbReference type="PaxDb" id="4113-PGSC0003DMT400023962"/>
<dbReference type="Proteomes" id="UP000011115">
    <property type="component" value="Unassembled WGS sequence"/>
</dbReference>
<dbReference type="GO" id="GO:0004867">
    <property type="term" value="F:serine-type endopeptidase inhibitor activity"/>
    <property type="evidence" value="ECO:0007669"/>
    <property type="project" value="UniProtKB-KW"/>
</dbReference>
<reference evidence="6" key="2">
    <citation type="submission" date="2015-06" db="UniProtKB">
        <authorList>
            <consortium name="EnsemblPlants"/>
        </authorList>
    </citation>
    <scope>IDENTIFICATION</scope>
    <source>
        <strain evidence="6">DM1-3 516 R44</strain>
    </source>
</reference>
<name>M1AJ81_SOLTU</name>
<evidence type="ECO:0000256" key="4">
    <source>
        <dbReference type="ARBA" id="ARBA00023157"/>
    </source>
</evidence>